<feature type="compositionally biased region" description="Polar residues" evidence="1">
    <location>
        <begin position="1714"/>
        <end position="1724"/>
    </location>
</feature>
<organism evidence="4 5">
    <name type="scientific">Cyclostephanos tholiformis</name>
    <dbReference type="NCBI Taxonomy" id="382380"/>
    <lineage>
        <taxon>Eukaryota</taxon>
        <taxon>Sar</taxon>
        <taxon>Stramenopiles</taxon>
        <taxon>Ochrophyta</taxon>
        <taxon>Bacillariophyta</taxon>
        <taxon>Coscinodiscophyceae</taxon>
        <taxon>Thalassiosirophycidae</taxon>
        <taxon>Stephanodiscales</taxon>
        <taxon>Stephanodiscaceae</taxon>
        <taxon>Cyclostephanos</taxon>
    </lineage>
</organism>
<reference evidence="4 5" key="1">
    <citation type="submission" date="2024-10" db="EMBL/GenBank/DDBJ databases">
        <title>Updated reference genomes for cyclostephanoid diatoms.</title>
        <authorList>
            <person name="Roberts W.R."/>
            <person name="Alverson A.J."/>
        </authorList>
    </citation>
    <scope>NUCLEOTIDE SEQUENCE [LARGE SCALE GENOMIC DNA]</scope>
    <source>
        <strain evidence="4 5">AJA228-03</strain>
    </source>
</reference>
<dbReference type="PROSITE" id="PS51182">
    <property type="entry name" value="C2_TENSIN"/>
    <property type="match status" value="1"/>
</dbReference>
<feature type="compositionally biased region" description="Basic and acidic residues" evidence="1">
    <location>
        <begin position="1898"/>
        <end position="1907"/>
    </location>
</feature>
<feature type="compositionally biased region" description="Polar residues" evidence="1">
    <location>
        <begin position="161"/>
        <end position="172"/>
    </location>
</feature>
<gene>
    <name evidence="4" type="ORF">ACHAXA_007325</name>
</gene>
<feature type="compositionally biased region" description="Polar residues" evidence="1">
    <location>
        <begin position="1908"/>
        <end position="1918"/>
    </location>
</feature>
<feature type="compositionally biased region" description="Polar residues" evidence="1">
    <location>
        <begin position="1806"/>
        <end position="1815"/>
    </location>
</feature>
<feature type="region of interest" description="Disordered" evidence="1">
    <location>
        <begin position="161"/>
        <end position="183"/>
    </location>
</feature>
<feature type="compositionally biased region" description="Basic and acidic residues" evidence="1">
    <location>
        <begin position="1335"/>
        <end position="1349"/>
    </location>
</feature>
<evidence type="ECO:0000259" key="3">
    <source>
        <dbReference type="PROSITE" id="PS51182"/>
    </source>
</evidence>
<dbReference type="EMBL" id="JALLPB020000424">
    <property type="protein sequence ID" value="KAL3809258.1"/>
    <property type="molecule type" value="Genomic_DNA"/>
</dbReference>
<dbReference type="Gene3D" id="3.90.190.10">
    <property type="entry name" value="Protein tyrosine phosphatase superfamily"/>
    <property type="match status" value="1"/>
</dbReference>
<feature type="compositionally biased region" description="Polar residues" evidence="1">
    <location>
        <begin position="1623"/>
        <end position="1633"/>
    </location>
</feature>
<feature type="compositionally biased region" description="Basic and acidic residues" evidence="1">
    <location>
        <begin position="1613"/>
        <end position="1622"/>
    </location>
</feature>
<comment type="caution">
    <text evidence="4">The sequence shown here is derived from an EMBL/GenBank/DDBJ whole genome shotgun (WGS) entry which is preliminary data.</text>
</comment>
<dbReference type="Proteomes" id="UP001530377">
    <property type="component" value="Unassembled WGS sequence"/>
</dbReference>
<feature type="region of interest" description="Disordered" evidence="1">
    <location>
        <begin position="735"/>
        <end position="763"/>
    </location>
</feature>
<feature type="region of interest" description="Disordered" evidence="1">
    <location>
        <begin position="1401"/>
        <end position="1452"/>
    </location>
</feature>
<dbReference type="PROSITE" id="PS51181">
    <property type="entry name" value="PPASE_TENSIN"/>
    <property type="match status" value="1"/>
</dbReference>
<feature type="compositionally biased region" description="Polar residues" evidence="1">
    <location>
        <begin position="1520"/>
        <end position="1530"/>
    </location>
</feature>
<feature type="region of interest" description="Disordered" evidence="1">
    <location>
        <begin position="1297"/>
        <end position="1349"/>
    </location>
</feature>
<feature type="compositionally biased region" description="Basic and acidic residues" evidence="1">
    <location>
        <begin position="1315"/>
        <end position="1326"/>
    </location>
</feature>
<dbReference type="InterPro" id="IPR014020">
    <property type="entry name" value="Tensin_C2-dom"/>
</dbReference>
<feature type="region of interest" description="Disordered" evidence="1">
    <location>
        <begin position="14"/>
        <end position="36"/>
    </location>
</feature>
<feature type="domain" description="Phosphatase tensin-type" evidence="2">
    <location>
        <begin position="63"/>
        <end position="340"/>
    </location>
</feature>
<dbReference type="Pfam" id="PF10152">
    <property type="entry name" value="CCDC53"/>
    <property type="match status" value="1"/>
</dbReference>
<feature type="region of interest" description="Disordered" evidence="1">
    <location>
        <begin position="1595"/>
        <end position="1646"/>
    </location>
</feature>
<keyword evidence="5" id="KW-1185">Reference proteome</keyword>
<evidence type="ECO:0000313" key="5">
    <source>
        <dbReference type="Proteomes" id="UP001530377"/>
    </source>
</evidence>
<protein>
    <submittedName>
        <fullName evidence="4">Uncharacterized protein</fullName>
    </submittedName>
</protein>
<dbReference type="InterPro" id="IPR029021">
    <property type="entry name" value="Prot-tyrosine_phosphatase-like"/>
</dbReference>
<feature type="region of interest" description="Disordered" evidence="1">
    <location>
        <begin position="1879"/>
        <end position="1931"/>
    </location>
</feature>
<dbReference type="InterPro" id="IPR019309">
    <property type="entry name" value="WASHC3"/>
</dbReference>
<feature type="region of interest" description="Disordered" evidence="1">
    <location>
        <begin position="1482"/>
        <end position="1541"/>
    </location>
</feature>
<accession>A0ABD3R8Y0</accession>
<dbReference type="SUPFAM" id="SSF52799">
    <property type="entry name" value="(Phosphotyrosine protein) phosphatases II"/>
    <property type="match status" value="1"/>
</dbReference>
<feature type="region of interest" description="Disordered" evidence="1">
    <location>
        <begin position="1792"/>
        <end position="1819"/>
    </location>
</feature>
<sequence>MNDRIKEHEMLVIDDDDNGSGPAVAMTEASSSPGAGTTSCIIGSIRSDMGVKHVWRDIKQLEKMQRRVPPMLDLHYISSQIIAMGPPRASGIRRAQSDERPDIKWTQKRRKQKINDLNELVMFLERRHQRRYLLFNVSDENDDGIVRLLDRQVVHLPWGSPSPSKIMQTKSGTKVRRPPVASHTSSVNSAGCGACNKSSSTPSVSRVMDICYALHAYLSIPPRESPQIFLDRSSSNYSCKPQQMCGRRHHHRYHHHPIQTVACIYCDNGKTRTGVTIACYLRFCNSVPCSLSGFEIFCERRGIMSSSSSSQTQADKDILSHIPPSLRQFFRNFDEVVNMRQFPHPEPLLLRSIELQGVPVDDMPCVDIWEHGDVLRRRIYSSHKNDGDTDGGRNDSTLQLNKWDKEEGSYTVGELLSQDFTLVCRFGGEFANDGDDPSKVLFRYVNNPNFLSGGELELNIAEVDMMRRYADSFDDEDFLLTLVFERVNVSIYDDTDYHDNFTSLCPEPGSWKGLSSTGSAKFDGVIQHDERDVILQGWRVLSDAHLSQISFSEGEYERFCTDLDSSVFKLMCPGQHEIDLRSIALQFTNGDIDSAKAELIDGLFKYLFSSTTIESMKQLALDVTSPIDVTSNGVVGTAENGQNSFANNVVVAKTELSLHVENQSNSGEILYVIENPESVETCVQDRETWPSNFVGFTQSSLVVQSSLKPMELNEKFKECSGAKCDFRGLTHDEREENQAGKYVDDTNPKLSQRVDTPDGPARAENKADYACMWRKVQTDLWVDDAEHKSITEIDHKIHDRSMSFEFLMFEQSTMGEEIETTATVKNICHPNVQFKNDKSFTDSIDITVASSGHFDDQDFLPTKSAHADESQSSFLKANMTSISTVGSCDDNRFFYLMKNKVIETYSEGSMEDTANPFSNSDTSKKTTRKKNPVKCVPELLGHHNHLEITEEVDRINFISDNRMPITGLDQSLSKGNDYDSVETNDASSELNEVRNLHGRATEPQAISRNRITSWQGYSTATEKSAFSISINSDMVVKCVYDCGQVGSVDDNAQADTRDHRGHIMKDFHDSIVATKAVDESRVSNFVMITAGTATYGPSMVDKPNQDGEMDKSNTLNHDPLFEKYYQMLKMGLPLGVVKNVMQIDELDLTIMEIDPDKSAECQWLVLDVDIAASEQFFRGQLTPEVAAGTHSAAYNWIENVACAASLWSSRLGYLSDWQSLPHKVNILPMIFSLRSLEESTNEMNCTRELFMNICPVYEKYYRMLKMGLLVCMAENQMNELYSTILCLVSEKHLQTQRQKEKQDPKYVSIAPGGISREKALSPKEVNRQSNPSSTRDTRGKAAHKNVEKVEPDPRAALIAMLSNRAPLVGSTFVASIESIDQEDSYEPDPRTAVESMLKTQAPAVSPVGASKTDSSEQEVDLRNEHDPTAKQSNLSSTRNTRGKAAHKNVEKVEPNPRVALIAMLNNRATLVGSTTVASIESIDQEDSYEPDPRTAVESMLKSRAPPVSPMDVRNEHDPTAKQSNPSSSLDTRGKAAHKNVEKVELDPRAALIAMLSNRATLVGSTSVASIESIDQEDSYEPDPRTAVESMLKTQAPAVSPVGASKTDSSEQEVDLRNEHDPTAKQSNPSSSLDTRGKAAHKNVEKVEPDPRAALIAMLSNRATLVGSTSVASIESIDEEDSYKPDPRTAVESMLKSRAPPVSPVDVRNEHDPTAKQSNPSSSLDTRGKAAHKNVEKVEPDPRAALIAMPNNRATFVGSTTVASIESIDQEDSYEPDPRTAVESMLRSRAPPFFPVDVRNEHDPTAKKSNPSSSLDTRGKAAHKYVEKVEPDPRAALIAMLSNRATLVGSTSVASIESIDQEDSYEPDPRTAIESMLKTQAPAVSPVGASKTDSSEQEVDLRNEHDPTAKQSNLSSTRNTRGKAAHKNVEKVEPNPRVALIAMLNNRATLVGSTTVASIESIDQEDSYEPDPRTAVESMLKSRAPQFLQWGSKRFK</sequence>
<evidence type="ECO:0000256" key="1">
    <source>
        <dbReference type="SAM" id="MobiDB-lite"/>
    </source>
</evidence>
<name>A0ABD3R8Y0_9STRA</name>
<feature type="compositionally biased region" description="Basic and acidic residues" evidence="1">
    <location>
        <begin position="735"/>
        <end position="747"/>
    </location>
</feature>
<dbReference type="InterPro" id="IPR029023">
    <property type="entry name" value="Tensin_phosphatase"/>
</dbReference>
<evidence type="ECO:0000259" key="2">
    <source>
        <dbReference type="PROSITE" id="PS51181"/>
    </source>
</evidence>
<proteinExistence type="predicted"/>
<feature type="compositionally biased region" description="Polar residues" evidence="1">
    <location>
        <begin position="1429"/>
        <end position="1439"/>
    </location>
</feature>
<feature type="region of interest" description="Disordered" evidence="1">
    <location>
        <begin position="1693"/>
        <end position="1738"/>
    </location>
</feature>
<feature type="compositionally biased region" description="Basic and acidic residues" evidence="1">
    <location>
        <begin position="1419"/>
        <end position="1428"/>
    </location>
</feature>
<feature type="domain" description="C2 tensin-type" evidence="3">
    <location>
        <begin position="345"/>
        <end position="487"/>
    </location>
</feature>
<feature type="region of interest" description="Disordered" evidence="1">
    <location>
        <begin position="910"/>
        <end position="930"/>
    </location>
</feature>
<evidence type="ECO:0000313" key="4">
    <source>
        <dbReference type="EMBL" id="KAL3809258.1"/>
    </source>
</evidence>